<dbReference type="EMBL" id="CP036200">
    <property type="protein sequence ID" value="QBF81588.1"/>
    <property type="molecule type" value="Genomic_DNA"/>
</dbReference>
<dbReference type="SUPFAM" id="SSF52172">
    <property type="entry name" value="CheY-like"/>
    <property type="match status" value="2"/>
</dbReference>
<dbReference type="PROSITE" id="PS50109">
    <property type="entry name" value="HIS_KIN"/>
    <property type="match status" value="1"/>
</dbReference>
<dbReference type="Pfam" id="PF01627">
    <property type="entry name" value="Hpt"/>
    <property type="match status" value="1"/>
</dbReference>
<protein>
    <recommendedName>
        <fullName evidence="3">histidine kinase</fullName>
        <ecNumber evidence="3">2.7.13.3</ecNumber>
    </recommendedName>
</protein>
<dbReference type="PANTHER" id="PTHR45339">
    <property type="entry name" value="HYBRID SIGNAL TRANSDUCTION HISTIDINE KINASE J"/>
    <property type="match status" value="1"/>
</dbReference>
<dbReference type="CDD" id="cd16922">
    <property type="entry name" value="HATPase_EvgS-ArcB-TorS-like"/>
    <property type="match status" value="1"/>
</dbReference>
<dbReference type="GO" id="GO:0006355">
    <property type="term" value="P:regulation of DNA-templated transcription"/>
    <property type="evidence" value="ECO:0007669"/>
    <property type="project" value="InterPro"/>
</dbReference>
<feature type="transmembrane region" description="Helical" evidence="17">
    <location>
        <begin position="469"/>
        <end position="487"/>
    </location>
</feature>
<feature type="domain" description="HPt" evidence="21">
    <location>
        <begin position="1537"/>
        <end position="1641"/>
    </location>
</feature>
<reference evidence="22 23" key="1">
    <citation type="submission" date="2019-02" db="EMBL/GenBank/DDBJ databases">
        <title>Shewanella sp. D4-2 isolated from Dokdo Island.</title>
        <authorList>
            <person name="Baek K."/>
        </authorList>
    </citation>
    <scope>NUCLEOTIDE SEQUENCE [LARGE SCALE GENOMIC DNA]</scope>
    <source>
        <strain evidence="22 23">D4-2</strain>
    </source>
</reference>
<dbReference type="NCBIfam" id="TIGR00229">
    <property type="entry name" value="sensory_box"/>
    <property type="match status" value="1"/>
</dbReference>
<dbReference type="Pfam" id="PF00072">
    <property type="entry name" value="Response_reg"/>
    <property type="match status" value="2"/>
</dbReference>
<feature type="domain" description="PAS" evidence="20">
    <location>
        <begin position="855"/>
        <end position="907"/>
    </location>
</feature>
<evidence type="ECO:0000256" key="13">
    <source>
        <dbReference type="ARBA" id="ARBA00023136"/>
    </source>
</evidence>
<keyword evidence="23" id="KW-1185">Reference proteome</keyword>
<dbReference type="CDD" id="cd18773">
    <property type="entry name" value="PDC1_HK_sensor"/>
    <property type="match status" value="1"/>
</dbReference>
<feature type="domain" description="Response regulatory" evidence="19">
    <location>
        <begin position="1233"/>
        <end position="1355"/>
    </location>
</feature>
<keyword evidence="6" id="KW-0808">Transferase</keyword>
<keyword evidence="4" id="KW-1003">Cell membrane</keyword>
<feature type="modified residue" description="4-aspartylphosphate" evidence="15">
    <location>
        <position position="1431"/>
    </location>
</feature>
<dbReference type="InterPro" id="IPR036097">
    <property type="entry name" value="HisK_dim/P_sf"/>
</dbReference>
<dbReference type="RefSeq" id="WP_130597562.1">
    <property type="nucleotide sequence ID" value="NZ_CP036200.1"/>
</dbReference>
<dbReference type="InterPro" id="IPR003661">
    <property type="entry name" value="HisK_dim/P_dom"/>
</dbReference>
<dbReference type="InterPro" id="IPR008207">
    <property type="entry name" value="Sig_transdc_His_kin_Hpt_dom"/>
</dbReference>
<dbReference type="InterPro" id="IPR011006">
    <property type="entry name" value="CheY-like_superfamily"/>
</dbReference>
<dbReference type="SUPFAM" id="SSF55874">
    <property type="entry name" value="ATPase domain of HSP90 chaperone/DNA topoisomerase II/histidine kinase"/>
    <property type="match status" value="1"/>
</dbReference>
<dbReference type="OrthoDB" id="9810730at2"/>
<keyword evidence="8" id="KW-0547">Nucleotide-binding</keyword>
<dbReference type="SUPFAM" id="SSF47384">
    <property type="entry name" value="Homodimeric domain of signal transducing histidine kinase"/>
    <property type="match status" value="1"/>
</dbReference>
<dbReference type="CDD" id="cd01007">
    <property type="entry name" value="PBP2_BvgS_HisK_like"/>
    <property type="match status" value="1"/>
</dbReference>
<evidence type="ECO:0000256" key="3">
    <source>
        <dbReference type="ARBA" id="ARBA00012438"/>
    </source>
</evidence>
<evidence type="ECO:0000256" key="11">
    <source>
        <dbReference type="ARBA" id="ARBA00022989"/>
    </source>
</evidence>
<dbReference type="InterPro" id="IPR035965">
    <property type="entry name" value="PAS-like_dom_sf"/>
</dbReference>
<keyword evidence="7 17" id="KW-0812">Transmembrane</keyword>
<evidence type="ECO:0000313" key="22">
    <source>
        <dbReference type="EMBL" id="QBF81588.1"/>
    </source>
</evidence>
<feature type="domain" description="Histidine kinase" evidence="18">
    <location>
        <begin position="994"/>
        <end position="1215"/>
    </location>
</feature>
<keyword evidence="13 17" id="KW-0472">Membrane</keyword>
<evidence type="ECO:0000256" key="9">
    <source>
        <dbReference type="ARBA" id="ARBA00022777"/>
    </source>
</evidence>
<keyword evidence="12" id="KW-0902">Two-component regulatory system</keyword>
<evidence type="ECO:0000256" key="2">
    <source>
        <dbReference type="ARBA" id="ARBA00004651"/>
    </source>
</evidence>
<keyword evidence="16" id="KW-0175">Coiled coil</keyword>
<dbReference type="Pfam" id="PF00512">
    <property type="entry name" value="HisKA"/>
    <property type="match status" value="1"/>
</dbReference>
<dbReference type="Gene3D" id="3.40.50.2300">
    <property type="match status" value="2"/>
</dbReference>
<dbReference type="CDD" id="cd00082">
    <property type="entry name" value="HisKA"/>
    <property type="match status" value="1"/>
</dbReference>
<dbReference type="FunFam" id="3.30.565.10:FF:000010">
    <property type="entry name" value="Sensor histidine kinase RcsC"/>
    <property type="match status" value="1"/>
</dbReference>
<sequence length="1821" mass="201848">MLLTQWATKKQPIYSCIVSLLLVLFCICFQNQTLADYEPTSHHLTETEVKHIVVELKYLDEVLTSSVLSYGFSGDEKWLLRYNEYEPKLNALIGKLLANQDPSDHELVAALNKINSDLVQQEEQAIAKVKSGDRKAAMAIINSDAYHDSKNHYMASLLTLANRIEKRSQALGDPDGINLTEQEKQWIADTTIRMGVEEWPPMLYLNDKGEIAGLAGVIVKQITEKTGLKIELVPGQWQDLLDMFFKGEIDLIPHSYLSEDRKQYGSYTTPYFLVRELFFVLGSNSHIQTSSDLANSKIAISEGYTTVNKIKALYPNIRVIETKGIDDAIEMVLSGEVDAVLDAETVILDRIAELGINQLRYINEDVVSPSTLHLLSHNQHPLLHDILQKGLDSLQLRELILTRNDWYKSTDTVPTTTTVNSDVFDKLWIVVAVVVVLLAMIVFITSRIFKASDKELADKFGSDSFKRTLVVVQALLCVFIVLTALIVTNHAEKESNKSLQYSLDTLLNSTYKRMAGWVDLEVSSLEQLAKNPELIEMVEELLRLPPYPDELKRAPVQRKIRDYIDSRKGISSSFGFFIISPDKLSLASSRDSNVGEINLIQQQRPDLMASVLAGNSVFIPPIRSDVPLQTSEDINSLDTSMPPTMFFAVPVFDGRNNVIAVLTKRVNFEGVFSTVLSAGFIGRSGETYAVDRSGILLSKVRFEHQLKDIGLVAEDQRASLNVRIADPGVNLLDTPLKPDRNWPLTLMAKSIADRRSGSNLQGYNDYRGVPVVGSWVWDQNLGLGIAAEMDVAEAFALLRTFKVTVWSMLGLSLFLMMGTSLFTLRIGTRATRALARTQAELEEQVKERTVELQMNSERTQNIIDNASDGIIVVDGSGIIQDFSPAAVDIFGYQPDEVLAQSVSMLMDKGFHKEYVLHKASGGSAHSILELKGLCKDGREIDIEVAVGEAALNGESLFTAIVRDATERKEAERELMLAKQKAEEATQAKSDFLANMSHEIRTPMNAIIGMSYLALQTDLNRKQSDYINKIQTSAESLLGIINDILDFSKIEAGKLDLEDIDFNLNDAVDNLVQVISQKTQQKGLELLIDIDPHLPIDLVGDPLRLGQILLNLTNNAVKFTDHGEIIVKAQEVSRDSDAVLVKFGVSDTGIGMSDEQMARLFKSFSQADASTTRKYGGTGLGLTISKTLSEMMGGEIWVESAEGAGSTFFFTAKFGISKQSSKSASLSTNLEQLKVLIVDDSMAAREILHTQCDSLGFISDVAPSGEEGLEKLILAEQQGSPYQLVLADWKMPTMDGIELGAQITQSQQLAIKPHYVIVTAYDRDEMLKLAESIKLDASMVKPISTSTLYDTVMRLMGKQSVVTETSKSNKLDVSAAKDIVGAQILLVEDYEINQEIATELLNLAGLEVTLANNGQEAVEIVQSQQFDLVLMDIQMPVMDGFQATREIRKLGKFDDLPIIAMTANAMSGDKERCLEAGMNDHLAKPINPQEVYRTLARYIAPTGKTLEIDEKVNQEAQEDSIEVDNFDTQTALMRMAGNVKAYKKTLARVAASESDVIARTEQALKDEDVQTAIIAVHTLKGIAANIGADFIIEPSEVLEHKLTQMKDEPIEDIRLATSAMLDELAPLVEQMVDAIEKALNASASPSVNTVVDMVKFTQLKQTLFKQIEDYDSTAADTFEELVLSVDTDDFAKQVDEIYQALSMFDFDEAKPLLDQLVLAVEARQEDLSVGTLQTASPSMDADTQGQPSEQALPDYIDLSQHIEIIESGIEMYDSMLVDKLDELVEQPMLPAQKIKLTELRDILTEYDFDNASVKLQELKQLL</sequence>
<dbReference type="SMART" id="SM00062">
    <property type="entry name" value="PBPb"/>
    <property type="match status" value="1"/>
</dbReference>
<dbReference type="GO" id="GO:0005524">
    <property type="term" value="F:ATP binding"/>
    <property type="evidence" value="ECO:0007669"/>
    <property type="project" value="UniProtKB-KW"/>
</dbReference>
<name>A0A411PDL4_9GAMM</name>
<dbReference type="GO" id="GO:0005886">
    <property type="term" value="C:plasma membrane"/>
    <property type="evidence" value="ECO:0007669"/>
    <property type="project" value="UniProtKB-SubCell"/>
</dbReference>
<evidence type="ECO:0000256" key="5">
    <source>
        <dbReference type="ARBA" id="ARBA00022553"/>
    </source>
</evidence>
<comment type="subcellular location">
    <subcellularLocation>
        <location evidence="2">Cell membrane</location>
        <topology evidence="2">Multi-pass membrane protein</topology>
    </subcellularLocation>
</comment>
<dbReference type="InterPro" id="IPR003594">
    <property type="entry name" value="HATPase_dom"/>
</dbReference>
<evidence type="ECO:0000256" key="12">
    <source>
        <dbReference type="ARBA" id="ARBA00023012"/>
    </source>
</evidence>
<dbReference type="InterPro" id="IPR036890">
    <property type="entry name" value="HATPase_C_sf"/>
</dbReference>
<dbReference type="SMART" id="SM00388">
    <property type="entry name" value="HisKA"/>
    <property type="match status" value="1"/>
</dbReference>
<accession>A0A411PDL4</accession>
<dbReference type="FunFam" id="1.10.287.130:FF:000003">
    <property type="entry name" value="Histidine kinase"/>
    <property type="match status" value="1"/>
</dbReference>
<evidence type="ECO:0000256" key="7">
    <source>
        <dbReference type="ARBA" id="ARBA00022692"/>
    </source>
</evidence>
<dbReference type="PROSITE" id="PS50894">
    <property type="entry name" value="HPT"/>
    <property type="match status" value="1"/>
</dbReference>
<dbReference type="Pfam" id="PF02518">
    <property type="entry name" value="HATPase_c"/>
    <property type="match status" value="1"/>
</dbReference>
<dbReference type="InterPro" id="IPR013767">
    <property type="entry name" value="PAS_fold"/>
</dbReference>
<feature type="modified residue" description="Phosphohistidine" evidence="14">
    <location>
        <position position="1576"/>
    </location>
</feature>
<dbReference type="Gene3D" id="3.30.565.10">
    <property type="entry name" value="Histidine kinase-like ATPase, C-terminal domain"/>
    <property type="match status" value="1"/>
</dbReference>
<dbReference type="InterPro" id="IPR004358">
    <property type="entry name" value="Sig_transdc_His_kin-like_C"/>
</dbReference>
<evidence type="ECO:0000313" key="23">
    <source>
        <dbReference type="Proteomes" id="UP000291106"/>
    </source>
</evidence>
<dbReference type="Gene3D" id="3.30.450.20">
    <property type="entry name" value="PAS domain"/>
    <property type="match status" value="1"/>
</dbReference>
<organism evidence="22 23">
    <name type="scientific">Shewanella maritima</name>
    <dbReference type="NCBI Taxonomy" id="2520507"/>
    <lineage>
        <taxon>Bacteria</taxon>
        <taxon>Pseudomonadati</taxon>
        <taxon>Pseudomonadota</taxon>
        <taxon>Gammaproteobacteria</taxon>
        <taxon>Alteromonadales</taxon>
        <taxon>Shewanellaceae</taxon>
        <taxon>Shewanella</taxon>
    </lineage>
</organism>
<dbReference type="CDD" id="cd17546">
    <property type="entry name" value="REC_hyHK_CKI1_RcsC-like"/>
    <property type="match status" value="2"/>
</dbReference>
<evidence type="ECO:0000256" key="4">
    <source>
        <dbReference type="ARBA" id="ARBA00022475"/>
    </source>
</evidence>
<gene>
    <name evidence="22" type="ORF">EXU30_01930</name>
</gene>
<evidence type="ECO:0000256" key="1">
    <source>
        <dbReference type="ARBA" id="ARBA00000085"/>
    </source>
</evidence>
<dbReference type="PROSITE" id="PS50110">
    <property type="entry name" value="RESPONSE_REGULATORY"/>
    <property type="match status" value="2"/>
</dbReference>
<dbReference type="PROSITE" id="PS50112">
    <property type="entry name" value="PAS"/>
    <property type="match status" value="1"/>
</dbReference>
<dbReference type="Gene3D" id="1.10.287.130">
    <property type="match status" value="1"/>
</dbReference>
<dbReference type="EC" id="2.7.13.3" evidence="3"/>
<evidence type="ECO:0000256" key="15">
    <source>
        <dbReference type="PROSITE-ProRule" id="PRU00169"/>
    </source>
</evidence>
<dbReference type="InterPro" id="IPR000014">
    <property type="entry name" value="PAS"/>
</dbReference>
<evidence type="ECO:0000259" key="20">
    <source>
        <dbReference type="PROSITE" id="PS50112"/>
    </source>
</evidence>
<keyword evidence="5 15" id="KW-0597">Phosphoprotein</keyword>
<dbReference type="SUPFAM" id="SSF47226">
    <property type="entry name" value="Histidine-containing phosphotransfer domain, HPT domain"/>
    <property type="match status" value="1"/>
</dbReference>
<dbReference type="CDD" id="cd00130">
    <property type="entry name" value="PAS"/>
    <property type="match status" value="1"/>
</dbReference>
<dbReference type="Proteomes" id="UP000291106">
    <property type="component" value="Chromosome"/>
</dbReference>
<evidence type="ECO:0000256" key="14">
    <source>
        <dbReference type="PROSITE-ProRule" id="PRU00110"/>
    </source>
</evidence>
<evidence type="ECO:0000256" key="16">
    <source>
        <dbReference type="SAM" id="Coils"/>
    </source>
</evidence>
<dbReference type="SUPFAM" id="SSF55785">
    <property type="entry name" value="PYP-like sensor domain (PAS domain)"/>
    <property type="match status" value="1"/>
</dbReference>
<dbReference type="SMART" id="SM00387">
    <property type="entry name" value="HATPase_c"/>
    <property type="match status" value="1"/>
</dbReference>
<feature type="transmembrane region" description="Helical" evidence="17">
    <location>
        <begin position="427"/>
        <end position="449"/>
    </location>
</feature>
<evidence type="ECO:0000256" key="10">
    <source>
        <dbReference type="ARBA" id="ARBA00022840"/>
    </source>
</evidence>
<proteinExistence type="predicted"/>
<evidence type="ECO:0000256" key="17">
    <source>
        <dbReference type="SAM" id="Phobius"/>
    </source>
</evidence>
<dbReference type="SMART" id="SM00091">
    <property type="entry name" value="PAS"/>
    <property type="match status" value="1"/>
</dbReference>
<dbReference type="PANTHER" id="PTHR45339:SF1">
    <property type="entry name" value="HYBRID SIGNAL TRANSDUCTION HISTIDINE KINASE J"/>
    <property type="match status" value="1"/>
</dbReference>
<feature type="coiled-coil region" evidence="16">
    <location>
        <begin position="960"/>
        <end position="987"/>
    </location>
</feature>
<dbReference type="SUPFAM" id="SSF53850">
    <property type="entry name" value="Periplasmic binding protein-like II"/>
    <property type="match status" value="1"/>
</dbReference>
<evidence type="ECO:0000259" key="18">
    <source>
        <dbReference type="PROSITE" id="PS50109"/>
    </source>
</evidence>
<evidence type="ECO:0000259" key="19">
    <source>
        <dbReference type="PROSITE" id="PS50110"/>
    </source>
</evidence>
<comment type="catalytic activity">
    <reaction evidence="1">
        <text>ATP + protein L-histidine = ADP + protein N-phospho-L-histidine.</text>
        <dbReference type="EC" id="2.7.13.3"/>
    </reaction>
</comment>
<dbReference type="Pfam" id="PF00989">
    <property type="entry name" value="PAS"/>
    <property type="match status" value="1"/>
</dbReference>
<dbReference type="Gene3D" id="3.40.190.10">
    <property type="entry name" value="Periplasmic binding protein-like II"/>
    <property type="match status" value="2"/>
</dbReference>
<dbReference type="Pfam" id="PF00497">
    <property type="entry name" value="SBP_bac_3"/>
    <property type="match status" value="1"/>
</dbReference>
<dbReference type="InterPro" id="IPR001638">
    <property type="entry name" value="Solute-binding_3/MltF_N"/>
</dbReference>
<dbReference type="InterPro" id="IPR001789">
    <property type="entry name" value="Sig_transdc_resp-reg_receiver"/>
</dbReference>
<dbReference type="KEGG" id="smai:EXU30_01930"/>
<evidence type="ECO:0000256" key="8">
    <source>
        <dbReference type="ARBA" id="ARBA00022741"/>
    </source>
</evidence>
<feature type="modified residue" description="4-aspartylphosphate" evidence="15">
    <location>
        <position position="1287"/>
    </location>
</feature>
<dbReference type="GO" id="GO:0000155">
    <property type="term" value="F:phosphorelay sensor kinase activity"/>
    <property type="evidence" value="ECO:0007669"/>
    <property type="project" value="InterPro"/>
</dbReference>
<dbReference type="PRINTS" id="PR00344">
    <property type="entry name" value="BCTRLSENSOR"/>
</dbReference>
<keyword evidence="10" id="KW-0067">ATP-binding</keyword>
<dbReference type="SMART" id="SM00448">
    <property type="entry name" value="REC"/>
    <property type="match status" value="2"/>
</dbReference>
<evidence type="ECO:0000259" key="21">
    <source>
        <dbReference type="PROSITE" id="PS50894"/>
    </source>
</evidence>
<dbReference type="InterPro" id="IPR036641">
    <property type="entry name" value="HPT_dom_sf"/>
</dbReference>
<evidence type="ECO:0000256" key="6">
    <source>
        <dbReference type="ARBA" id="ARBA00022679"/>
    </source>
</evidence>
<dbReference type="InterPro" id="IPR005467">
    <property type="entry name" value="His_kinase_dom"/>
</dbReference>
<keyword evidence="9" id="KW-0418">Kinase</keyword>
<keyword evidence="11 17" id="KW-1133">Transmembrane helix</keyword>
<feature type="domain" description="Response regulatory" evidence="19">
    <location>
        <begin position="1382"/>
        <end position="1498"/>
    </location>
</feature>
<dbReference type="Gene3D" id="1.20.120.160">
    <property type="entry name" value="HPT domain"/>
    <property type="match status" value="1"/>
</dbReference>